<keyword evidence="2" id="KW-1185">Reference proteome</keyword>
<dbReference type="EMBL" id="APAU02000013">
    <property type="protein sequence ID" value="EUB62417.1"/>
    <property type="molecule type" value="Genomic_DNA"/>
</dbReference>
<comment type="caution">
    <text evidence="1">The sequence shown here is derived from an EMBL/GenBank/DDBJ whole genome shotgun (WGS) entry which is preliminary data.</text>
</comment>
<reference evidence="1 2" key="1">
    <citation type="journal article" date="2013" name="Nat. Genet.">
        <title>The genome of the hydatid tapeworm Echinococcus granulosus.</title>
        <authorList>
            <person name="Zheng H."/>
            <person name="Zhang W."/>
            <person name="Zhang L."/>
            <person name="Zhang Z."/>
            <person name="Li J."/>
            <person name="Lu G."/>
            <person name="Zhu Y."/>
            <person name="Wang Y."/>
            <person name="Huang Y."/>
            <person name="Liu J."/>
            <person name="Kang H."/>
            <person name="Chen J."/>
            <person name="Wang L."/>
            <person name="Chen A."/>
            <person name="Yu S."/>
            <person name="Gao Z."/>
            <person name="Jin L."/>
            <person name="Gu W."/>
            <person name="Wang Z."/>
            <person name="Zhao L."/>
            <person name="Shi B."/>
            <person name="Wen H."/>
            <person name="Lin R."/>
            <person name="Jones M.K."/>
            <person name="Brejova B."/>
            <person name="Vinar T."/>
            <person name="Zhao G."/>
            <person name="McManus D.P."/>
            <person name="Chen Z."/>
            <person name="Zhou Y."/>
            <person name="Wang S."/>
        </authorList>
    </citation>
    <scope>NUCLEOTIDE SEQUENCE [LARGE SCALE GENOMIC DNA]</scope>
</reference>
<sequence length="140" mass="16452">MQLPTIKVRLIVNNLETAFEFYSITASRYSTQNVILNQNELNSGNTATQLTTASGFNGYNLILQMKRHKYFVYFLSKNFRRNVYTFFENILRTTAQKISFNLTTPQTMYVMRSEPRFFVNNLWYGLHLCNQTTSMSLLDK</sequence>
<dbReference type="GeneID" id="36338585"/>
<evidence type="ECO:0000313" key="2">
    <source>
        <dbReference type="Proteomes" id="UP000019149"/>
    </source>
</evidence>
<proteinExistence type="predicted"/>
<accession>W6UVI6</accession>
<gene>
    <name evidence="1" type="ORF">EGR_02870</name>
</gene>
<dbReference type="Proteomes" id="UP000019149">
    <property type="component" value="Unassembled WGS sequence"/>
</dbReference>
<dbReference type="RefSeq" id="XP_024353613.1">
    <property type="nucleotide sequence ID" value="XM_024492119.1"/>
</dbReference>
<organism evidence="1 2">
    <name type="scientific">Echinococcus granulosus</name>
    <name type="common">Hydatid tapeworm</name>
    <dbReference type="NCBI Taxonomy" id="6210"/>
    <lineage>
        <taxon>Eukaryota</taxon>
        <taxon>Metazoa</taxon>
        <taxon>Spiralia</taxon>
        <taxon>Lophotrochozoa</taxon>
        <taxon>Platyhelminthes</taxon>
        <taxon>Cestoda</taxon>
        <taxon>Eucestoda</taxon>
        <taxon>Cyclophyllidea</taxon>
        <taxon>Taeniidae</taxon>
        <taxon>Echinococcus</taxon>
        <taxon>Echinococcus granulosus group</taxon>
    </lineage>
</organism>
<protein>
    <submittedName>
        <fullName evidence="1">Uncharacterized protein</fullName>
    </submittedName>
</protein>
<dbReference type="CTD" id="36338585"/>
<evidence type="ECO:0000313" key="1">
    <source>
        <dbReference type="EMBL" id="EUB62417.1"/>
    </source>
</evidence>
<dbReference type="KEGG" id="egl:EGR_02870"/>
<dbReference type="AlphaFoldDB" id="W6UVI6"/>
<name>W6UVI6_ECHGR</name>